<evidence type="ECO:0000313" key="1">
    <source>
        <dbReference type="EMBL" id="WHM21504.1"/>
    </source>
</evidence>
<dbReference type="Proteomes" id="UP001229422">
    <property type="component" value="Chromosome"/>
</dbReference>
<organism evidence="1 2">
    <name type="scientific">Bacillus subtilis</name>
    <dbReference type="NCBI Taxonomy" id="1423"/>
    <lineage>
        <taxon>Bacteria</taxon>
        <taxon>Bacillati</taxon>
        <taxon>Bacillota</taxon>
        <taxon>Bacilli</taxon>
        <taxon>Bacillales</taxon>
        <taxon>Bacillaceae</taxon>
        <taxon>Bacillus</taxon>
    </lineage>
</organism>
<evidence type="ECO:0000313" key="2">
    <source>
        <dbReference type="Proteomes" id="UP001229422"/>
    </source>
</evidence>
<dbReference type="EMBL" id="CP125292">
    <property type="protein sequence ID" value="WHM21504.1"/>
    <property type="molecule type" value="Genomic_DNA"/>
</dbReference>
<gene>
    <name evidence="1" type="ORF">QL281_22550</name>
</gene>
<dbReference type="RefSeq" id="WP_088325936.1">
    <property type="nucleotide sequence ID" value="NZ_CP028202.1"/>
</dbReference>
<dbReference type="AlphaFoldDB" id="A0AAQ3ERK9"/>
<proteinExistence type="predicted"/>
<name>A0AAQ3ERK9_BACIU</name>
<reference evidence="1" key="1">
    <citation type="submission" date="2023-05" db="EMBL/GenBank/DDBJ databases">
        <title>Complete genome sequence of Bacillus subtilis SRCM117797 isolated from Soybean paste.</title>
        <authorList>
            <person name="Abraha H.B."/>
            <person name="Kim K.-P."/>
            <person name="Ryu M.-S."/>
            <person name="Jeong D.-Y."/>
        </authorList>
    </citation>
    <scope>NUCLEOTIDE SEQUENCE</scope>
    <source>
        <strain evidence="1">SRCM117797</strain>
    </source>
</reference>
<sequence length="103" mass="11853">MNESLKLSDIKIMNPEPDLDIEASYNFIDFLFNSGPLFAFSKNPSDNSGLKFEIAKKTQPLKGRVMLEFVSSGKEYCVHMCEAEELEIIEVRRRELERMEATT</sequence>
<accession>A0AAQ3ERK9</accession>
<protein>
    <submittedName>
        <fullName evidence="1">Uncharacterized protein</fullName>
    </submittedName>
</protein>